<evidence type="ECO:0000256" key="1">
    <source>
        <dbReference type="SAM" id="MobiDB-lite"/>
    </source>
</evidence>
<comment type="caution">
    <text evidence="2">The sequence shown here is derived from an EMBL/GenBank/DDBJ whole genome shotgun (WGS) entry which is preliminary data.</text>
</comment>
<dbReference type="AlphaFoldDB" id="A0AAN8HLP4"/>
<name>A0AAN8HLP4_CHAGU</name>
<evidence type="ECO:0008006" key="4">
    <source>
        <dbReference type="Google" id="ProtNLM"/>
    </source>
</evidence>
<keyword evidence="3" id="KW-1185">Reference proteome</keyword>
<sequence length="422" mass="47384">MRTAAVRYEEIQLPKDRPAQLQKEDMTEVKVTAATNREFLEWWRGDSIGAACEPKCGGCRCGNCQPGGKEMTLAEERELDIIKAGLTYVRQDSHIASPHWDAKYLWTEDPTSLPNNKCAVEGTVLSTGKQLKQEPEWQAVDKAQEHKMVERAGGLCLKPGVRSGQSGRQETAAALLGGEKGTAVSKTLILPNQTRKEDNKALGIWYRVEEWPIRSAGEVAAQARESVDKLQRKAFSAAITRAQAKIKQRDACLQDPQGNRNRKSQWEKPRAKQTPTRNLTGKTVKDPVEVKRFCSLQKRVGVIAWVWRAARKWLEIKDQPRAESKLEVIWHTRNRDVGDVVWLADQNALRGHYKLARVVSVNTDGKGIVRDVNVRTSPGFPVSVMKNKVCGGYKGHPSRIPATILHRDVRRLVILLPVEEQV</sequence>
<organism evidence="2 3">
    <name type="scientific">Champsocephalus gunnari</name>
    <name type="common">Mackerel icefish</name>
    <dbReference type="NCBI Taxonomy" id="52237"/>
    <lineage>
        <taxon>Eukaryota</taxon>
        <taxon>Metazoa</taxon>
        <taxon>Chordata</taxon>
        <taxon>Craniata</taxon>
        <taxon>Vertebrata</taxon>
        <taxon>Euteleostomi</taxon>
        <taxon>Actinopterygii</taxon>
        <taxon>Neopterygii</taxon>
        <taxon>Teleostei</taxon>
        <taxon>Neoteleostei</taxon>
        <taxon>Acanthomorphata</taxon>
        <taxon>Eupercaria</taxon>
        <taxon>Perciformes</taxon>
        <taxon>Notothenioidei</taxon>
        <taxon>Channichthyidae</taxon>
        <taxon>Champsocephalus</taxon>
    </lineage>
</organism>
<protein>
    <recommendedName>
        <fullName evidence="4">DUF5641 domain-containing protein</fullName>
    </recommendedName>
</protein>
<dbReference type="Proteomes" id="UP001331515">
    <property type="component" value="Unassembled WGS sequence"/>
</dbReference>
<reference evidence="2 3" key="1">
    <citation type="journal article" date="2023" name="Mol. Biol. Evol.">
        <title>Genomics of Secondarily Temperate Adaptation in the Only Non-Antarctic Icefish.</title>
        <authorList>
            <person name="Rivera-Colon A.G."/>
            <person name="Rayamajhi N."/>
            <person name="Minhas B.F."/>
            <person name="Madrigal G."/>
            <person name="Bilyk K.T."/>
            <person name="Yoon V."/>
            <person name="Hune M."/>
            <person name="Gregory S."/>
            <person name="Cheng C.H.C."/>
            <person name="Catchen J.M."/>
        </authorList>
    </citation>
    <scope>NUCLEOTIDE SEQUENCE [LARGE SCALE GENOMIC DNA]</scope>
    <source>
        <tissue evidence="2">White muscle</tissue>
    </source>
</reference>
<evidence type="ECO:0000313" key="2">
    <source>
        <dbReference type="EMBL" id="KAK5920107.1"/>
    </source>
</evidence>
<evidence type="ECO:0000313" key="3">
    <source>
        <dbReference type="Proteomes" id="UP001331515"/>
    </source>
</evidence>
<feature type="region of interest" description="Disordered" evidence="1">
    <location>
        <begin position="248"/>
        <end position="282"/>
    </location>
</feature>
<proteinExistence type="predicted"/>
<accession>A0AAN8HLP4</accession>
<dbReference type="EMBL" id="JAURVH010001524">
    <property type="protein sequence ID" value="KAK5920107.1"/>
    <property type="molecule type" value="Genomic_DNA"/>
</dbReference>
<gene>
    <name evidence="2" type="ORF">CgunFtcFv8_023947</name>
</gene>